<gene>
    <name evidence="11" type="primary">dnaX</name>
    <name evidence="13" type="ORF">BTN50_1463</name>
</gene>
<dbReference type="GO" id="GO:0005524">
    <property type="term" value="F:ATP binding"/>
    <property type="evidence" value="ECO:0007669"/>
    <property type="project" value="UniProtKB-KW"/>
</dbReference>
<dbReference type="FunFam" id="3.40.50.300:FF:000014">
    <property type="entry name" value="DNA polymerase III subunit gamma/tau"/>
    <property type="match status" value="1"/>
</dbReference>
<evidence type="ECO:0000256" key="10">
    <source>
        <dbReference type="ARBA" id="ARBA00049244"/>
    </source>
</evidence>
<dbReference type="EMBL" id="CP020660">
    <property type="protein sequence ID" value="ATF09937.1"/>
    <property type="molecule type" value="Genomic_DNA"/>
</dbReference>
<dbReference type="CDD" id="cd00009">
    <property type="entry name" value="AAA"/>
    <property type="match status" value="1"/>
</dbReference>
<dbReference type="InterPro" id="IPR045085">
    <property type="entry name" value="HLD_clamp_pol_III_gamma_tau"/>
</dbReference>
<evidence type="ECO:0000256" key="7">
    <source>
        <dbReference type="ARBA" id="ARBA00022833"/>
    </source>
</evidence>
<dbReference type="PANTHER" id="PTHR11669">
    <property type="entry name" value="REPLICATION FACTOR C / DNA POLYMERASE III GAMMA-TAU SUBUNIT"/>
    <property type="match status" value="1"/>
</dbReference>
<dbReference type="InterPro" id="IPR012763">
    <property type="entry name" value="DNA_pol_III_sug/sutau_N"/>
</dbReference>
<dbReference type="GO" id="GO:0009360">
    <property type="term" value="C:DNA polymerase III complex"/>
    <property type="evidence" value="ECO:0007669"/>
    <property type="project" value="InterPro"/>
</dbReference>
<dbReference type="Pfam" id="PF12170">
    <property type="entry name" value="DNA_pol3_tau_5"/>
    <property type="match status" value="1"/>
</dbReference>
<accession>A0A291BAC6</accession>
<dbReference type="Gene3D" id="1.10.8.60">
    <property type="match status" value="1"/>
</dbReference>
<dbReference type="Gene3D" id="3.30.300.150">
    <property type="entry name" value="DNA polymerase III, tau subunit, domain V"/>
    <property type="match status" value="1"/>
</dbReference>
<comment type="function">
    <text evidence="11">DNA polymerase III is a complex, multichain enzyme responsible for most of the replicative synthesis in bacteria. This DNA polymerase also exhibits 3' to 5' exonuclease activity.</text>
</comment>
<dbReference type="InterPro" id="IPR008921">
    <property type="entry name" value="DNA_pol3_clamp-load_cplx_C"/>
</dbReference>
<comment type="subunit">
    <text evidence="11">DNA polymerase III contains a core (composed of alpha, epsilon and theta chains) that associates with a tau subunit. This core dimerizes to form the POLIII' complex. PolIII' associates with the gamma complex (composed of gamma, delta, delta', psi and chi chains) and with the beta chain to form the complete DNA polymerase III complex.</text>
</comment>
<dbReference type="SUPFAM" id="SSF52540">
    <property type="entry name" value="P-loop containing nucleoside triphosphate hydrolases"/>
    <property type="match status" value="1"/>
</dbReference>
<dbReference type="CDD" id="cd18137">
    <property type="entry name" value="HLD_clamp_pol_III_gamma_tau"/>
    <property type="match status" value="1"/>
</dbReference>
<dbReference type="InterPro" id="IPR021029">
    <property type="entry name" value="DNA_pol_III_tau_dom-5"/>
</dbReference>
<evidence type="ECO:0000256" key="6">
    <source>
        <dbReference type="ARBA" id="ARBA00022741"/>
    </source>
</evidence>
<dbReference type="GO" id="GO:0003887">
    <property type="term" value="F:DNA-directed DNA polymerase activity"/>
    <property type="evidence" value="ECO:0007669"/>
    <property type="project" value="UniProtKB-KW"/>
</dbReference>
<keyword evidence="2 11" id="KW-0808">Transferase</keyword>
<evidence type="ECO:0000256" key="4">
    <source>
        <dbReference type="ARBA" id="ARBA00022705"/>
    </source>
</evidence>
<keyword evidence="14" id="KW-1185">Reference proteome</keyword>
<evidence type="ECO:0000256" key="2">
    <source>
        <dbReference type="ARBA" id="ARBA00022679"/>
    </source>
</evidence>
<dbReference type="InterPro" id="IPR050238">
    <property type="entry name" value="DNA_Rep/Repair_Clamp_Loader"/>
</dbReference>
<dbReference type="FunFam" id="1.10.8.60:FF:000013">
    <property type="entry name" value="DNA polymerase III subunit gamma/tau"/>
    <property type="match status" value="1"/>
</dbReference>
<dbReference type="InterPro" id="IPR003593">
    <property type="entry name" value="AAA+_ATPase"/>
</dbReference>
<reference evidence="14" key="1">
    <citation type="submission" date="2017-04" db="EMBL/GenBank/DDBJ databases">
        <title>Genome evolution of the luminous symbionts of deep sea anglerfish.</title>
        <authorList>
            <person name="Hendry T.A."/>
        </authorList>
    </citation>
    <scope>NUCLEOTIDE SEQUENCE [LARGE SCALE GENOMIC DNA]</scope>
</reference>
<dbReference type="KEGG" id="elux:BTN50_1463"/>
<keyword evidence="7" id="KW-0862">Zinc</keyword>
<evidence type="ECO:0000256" key="1">
    <source>
        <dbReference type="ARBA" id="ARBA00006360"/>
    </source>
</evidence>
<evidence type="ECO:0000256" key="9">
    <source>
        <dbReference type="ARBA" id="ARBA00022932"/>
    </source>
</evidence>
<keyword evidence="6 11" id="KW-0547">Nucleotide-binding</keyword>
<keyword evidence="3 11" id="KW-0548">Nucleotidyltransferase</keyword>
<comment type="similarity">
    <text evidence="1 11">Belongs to the DnaX/STICHEL family.</text>
</comment>
<dbReference type="Pfam" id="PF22608">
    <property type="entry name" value="DNAX_ATPase_lid"/>
    <property type="match status" value="1"/>
</dbReference>
<evidence type="ECO:0000256" key="11">
    <source>
        <dbReference type="RuleBase" id="RU364063"/>
    </source>
</evidence>
<dbReference type="InterPro" id="IPR022754">
    <property type="entry name" value="DNA_pol_III_gamma-3"/>
</dbReference>
<dbReference type="EC" id="2.7.7.7" evidence="11"/>
<comment type="catalytic activity">
    <reaction evidence="10 11">
        <text>DNA(n) + a 2'-deoxyribonucleoside 5'-triphosphate = DNA(n+1) + diphosphate</text>
        <dbReference type="Rhea" id="RHEA:22508"/>
        <dbReference type="Rhea" id="RHEA-COMP:17339"/>
        <dbReference type="Rhea" id="RHEA-COMP:17340"/>
        <dbReference type="ChEBI" id="CHEBI:33019"/>
        <dbReference type="ChEBI" id="CHEBI:61560"/>
        <dbReference type="ChEBI" id="CHEBI:173112"/>
        <dbReference type="EC" id="2.7.7.7"/>
    </reaction>
</comment>
<organism evidence="13 14">
    <name type="scientific">Candidatus Enterovibrio altilux</name>
    <dbReference type="NCBI Taxonomy" id="1927128"/>
    <lineage>
        <taxon>Bacteria</taxon>
        <taxon>Pseudomonadati</taxon>
        <taxon>Pseudomonadota</taxon>
        <taxon>Gammaproteobacteria</taxon>
        <taxon>Vibrionales</taxon>
        <taxon>Vibrionaceae</taxon>
        <taxon>Enterovibrio</taxon>
    </lineage>
</organism>
<dbReference type="Pfam" id="PF13177">
    <property type="entry name" value="DNA_pol3_delta2"/>
    <property type="match status" value="1"/>
</dbReference>
<protein>
    <recommendedName>
        <fullName evidence="11">DNA polymerase III subunit gamma/tau</fullName>
        <ecNumber evidence="11">2.7.7.7</ecNumber>
    </recommendedName>
</protein>
<dbReference type="Pfam" id="PF12169">
    <property type="entry name" value="DNA_pol3_gamma3"/>
    <property type="match status" value="1"/>
</dbReference>
<evidence type="ECO:0000259" key="12">
    <source>
        <dbReference type="SMART" id="SM00382"/>
    </source>
</evidence>
<dbReference type="PANTHER" id="PTHR11669:SF0">
    <property type="entry name" value="PROTEIN STICHEL-LIKE 2"/>
    <property type="match status" value="1"/>
</dbReference>
<feature type="domain" description="AAA+ ATPase" evidence="12">
    <location>
        <begin position="12"/>
        <end position="153"/>
    </location>
</feature>
<evidence type="ECO:0000256" key="5">
    <source>
        <dbReference type="ARBA" id="ARBA00022723"/>
    </source>
</evidence>
<dbReference type="NCBIfam" id="NF005942">
    <property type="entry name" value="PRK07994.1"/>
    <property type="match status" value="1"/>
</dbReference>
<dbReference type="GO" id="GO:0046872">
    <property type="term" value="F:metal ion binding"/>
    <property type="evidence" value="ECO:0007669"/>
    <property type="project" value="UniProtKB-KW"/>
</dbReference>
<evidence type="ECO:0000256" key="3">
    <source>
        <dbReference type="ARBA" id="ARBA00022695"/>
    </source>
</evidence>
<dbReference type="GO" id="GO:0003677">
    <property type="term" value="F:DNA binding"/>
    <property type="evidence" value="ECO:0007669"/>
    <property type="project" value="InterPro"/>
</dbReference>
<proteinExistence type="inferred from homology"/>
<dbReference type="SMART" id="SM00382">
    <property type="entry name" value="AAA"/>
    <property type="match status" value="1"/>
</dbReference>
<keyword evidence="9 11" id="KW-0239">DNA-directed DNA polymerase</keyword>
<name>A0A291BAC6_9GAMM</name>
<dbReference type="AlphaFoldDB" id="A0A291BAC6"/>
<keyword evidence="4 11" id="KW-0235">DNA replication</keyword>
<evidence type="ECO:0000313" key="13">
    <source>
        <dbReference type="EMBL" id="ATF09937.1"/>
    </source>
</evidence>
<dbReference type="InterPro" id="IPR027417">
    <property type="entry name" value="P-loop_NTPase"/>
</dbReference>
<dbReference type="Proteomes" id="UP000218160">
    <property type="component" value="Chromosome 1"/>
</dbReference>
<dbReference type="Gene3D" id="1.20.272.10">
    <property type="match status" value="1"/>
</dbReference>
<dbReference type="Gene3D" id="3.40.50.300">
    <property type="entry name" value="P-loop containing nucleotide triphosphate hydrolases"/>
    <property type="match status" value="1"/>
</dbReference>
<dbReference type="GO" id="GO:0006261">
    <property type="term" value="P:DNA-templated DNA replication"/>
    <property type="evidence" value="ECO:0007669"/>
    <property type="project" value="TreeGrafter"/>
</dbReference>
<dbReference type="FunFam" id="1.20.272.10:FF:000003">
    <property type="entry name" value="DNA polymerase III subunit gamma/tau"/>
    <property type="match status" value="1"/>
</dbReference>
<sequence>MALTNALDHNRLHHAYLFSGTRGVGKTTIARIFTKALNCEHGITSVPCGVCSTCQEIDQGCFVDLLEVDAASRTKVEDTRDLLDNVEYKPARGRYKVYLIDEVHMLSRHSFNALLKTLEEPPEYVKFLLATTNPQKLPITILSRCLQFHLKHLDTLQIKHQLEHVLSEECISAELRALSLISRAAEGSMRDALSLTDQAIALGNGAVFESQVTSMLGTLSTDQALLLLEVLACGETSLVMQRVTQIADIGVEWDGLLKEIASQLHCVAMAQALPESMDISSPDAERILLLSKTMPPQDVQLLYQIVLQGRQDLPFAPDGRAGLEMVLLRMLAFRPVVLTHFEPEVIVIPSKEPHNEVTIATMSSTAVSSTSLVVQENIASLKIPVASGRMQTAPVRQKIVSSSTSNQANIISQFALTSHAPKSDQFTEPYPLLLSHMAAMERDVQWKYGHEEEENLKVDLQLNINSRQNISGYSSSALGERLASRNLLAARNMLRSRKRELEGKASKKNSRIIAECHASSVIGRIVAKHKPVDLETLERVDLVTTDVNAKDEAYRWKPTKVDMSVILPTMTSEKFKKVLSHERTSKMREKLEKESIKQNEWCRIVNLLDVPRIVKQMALNTAMEKNGDEIILTLRPEQACLNKKQAKKQLADELNRLIGSSILLSVKLGEHGVTPLEWRDKLYAEKFNQAEKSLNNDSNIHFICQHFSAELDEASIRPI</sequence>
<keyword evidence="8 11" id="KW-0067">ATP-binding</keyword>
<evidence type="ECO:0000256" key="8">
    <source>
        <dbReference type="ARBA" id="ARBA00022840"/>
    </source>
</evidence>
<dbReference type="InterPro" id="IPR038249">
    <property type="entry name" value="PolIII_tau_V_sf"/>
</dbReference>
<evidence type="ECO:0000313" key="14">
    <source>
        <dbReference type="Proteomes" id="UP000218160"/>
    </source>
</evidence>
<dbReference type="SUPFAM" id="SSF48019">
    <property type="entry name" value="post-AAA+ oligomerization domain-like"/>
    <property type="match status" value="1"/>
</dbReference>
<dbReference type="NCBIfam" id="TIGR02397">
    <property type="entry name" value="dnaX_nterm"/>
    <property type="match status" value="1"/>
</dbReference>
<keyword evidence="5" id="KW-0479">Metal-binding</keyword>